<evidence type="ECO:0000313" key="3">
    <source>
        <dbReference type="EMBL" id="THW67337.1"/>
    </source>
</evidence>
<evidence type="ECO:0000259" key="2">
    <source>
        <dbReference type="Pfam" id="PF09286"/>
    </source>
</evidence>
<proteinExistence type="predicted"/>
<feature type="signal peptide" evidence="1">
    <location>
        <begin position="1"/>
        <end position="21"/>
    </location>
</feature>
<dbReference type="InterPro" id="IPR015366">
    <property type="entry name" value="S53_propep"/>
</dbReference>
<evidence type="ECO:0000256" key="1">
    <source>
        <dbReference type="SAM" id="SignalP"/>
    </source>
</evidence>
<feature type="chain" id="PRO_5020919651" description="Peptidase S53 activation domain-containing protein" evidence="1">
    <location>
        <begin position="22"/>
        <end position="74"/>
    </location>
</feature>
<dbReference type="Proteomes" id="UP000308802">
    <property type="component" value="Unassembled WGS sequence"/>
</dbReference>
<organism evidence="3 4">
    <name type="scientific">Aureobasidium pullulans</name>
    <name type="common">Black yeast</name>
    <name type="synonym">Pullularia pullulans</name>
    <dbReference type="NCBI Taxonomy" id="5580"/>
    <lineage>
        <taxon>Eukaryota</taxon>
        <taxon>Fungi</taxon>
        <taxon>Dikarya</taxon>
        <taxon>Ascomycota</taxon>
        <taxon>Pezizomycotina</taxon>
        <taxon>Dothideomycetes</taxon>
        <taxon>Dothideomycetidae</taxon>
        <taxon>Dothideales</taxon>
        <taxon>Saccotheciaceae</taxon>
        <taxon>Aureobasidium</taxon>
    </lineage>
</organism>
<dbReference type="AlphaFoldDB" id="A0A4V4IPT2"/>
<dbReference type="EMBL" id="QZAO01000482">
    <property type="protein sequence ID" value="THW67337.1"/>
    <property type="molecule type" value="Genomic_DNA"/>
</dbReference>
<evidence type="ECO:0000313" key="4">
    <source>
        <dbReference type="Proteomes" id="UP000308802"/>
    </source>
</evidence>
<gene>
    <name evidence="3" type="ORF">D6D19_09157</name>
</gene>
<reference evidence="3 4" key="1">
    <citation type="submission" date="2018-10" db="EMBL/GenBank/DDBJ databases">
        <title>Fifty Aureobasidium pullulans genomes reveal a recombining polyextremotolerant generalist.</title>
        <authorList>
            <person name="Gostincar C."/>
            <person name="Turk M."/>
            <person name="Zajc J."/>
            <person name="Gunde-Cimerman N."/>
        </authorList>
    </citation>
    <scope>NUCLEOTIDE SEQUENCE [LARGE SCALE GENOMIC DNA]</scope>
    <source>
        <strain evidence="3 4">EXF-10659</strain>
    </source>
</reference>
<dbReference type="GO" id="GO:0008236">
    <property type="term" value="F:serine-type peptidase activity"/>
    <property type="evidence" value="ECO:0007669"/>
    <property type="project" value="InterPro"/>
</dbReference>
<comment type="caution">
    <text evidence="3">The sequence shown here is derived from an EMBL/GenBank/DDBJ whole genome shotgun (WGS) entry which is preliminary data.</text>
</comment>
<keyword evidence="1" id="KW-0732">Signal</keyword>
<protein>
    <recommendedName>
        <fullName evidence="2">Peptidase S53 activation domain-containing protein</fullName>
    </recommendedName>
</protein>
<name>A0A4V4IPT2_AURPU</name>
<feature type="domain" description="Peptidase S53 activation" evidence="2">
    <location>
        <begin position="38"/>
        <end position="72"/>
    </location>
</feature>
<accession>A0A4V4IPT2</accession>
<sequence>MHFIFLTVFSCFTLLLGDTAAAPTWGTEIFVVKEKYLNPNILQQYVVEISDPSHARYGQYLSAAKIRNIVTPLD</sequence>
<dbReference type="Pfam" id="PF09286">
    <property type="entry name" value="Pro-kuma_activ"/>
    <property type="match status" value="1"/>
</dbReference>